<dbReference type="Proteomes" id="UP001440599">
    <property type="component" value="Unassembled WGS sequence"/>
</dbReference>
<dbReference type="PROSITE" id="PS51197">
    <property type="entry name" value="HTH_RRF2_2"/>
    <property type="match status" value="1"/>
</dbReference>
<accession>A0ABV1ERM2</accession>
<protein>
    <submittedName>
        <fullName evidence="1">Rrf2 family transcriptional regulator</fullName>
    </submittedName>
</protein>
<comment type="caution">
    <text evidence="1">The sequence shown here is derived from an EMBL/GenBank/DDBJ whole genome shotgun (WGS) entry which is preliminary data.</text>
</comment>
<dbReference type="InterPro" id="IPR036390">
    <property type="entry name" value="WH_DNA-bd_sf"/>
</dbReference>
<sequence length="152" mass="16847">MKYSTKLSDALHILAFLSMGAGQRITSAKIAESVKTNPAYIRQLMAALKNAGLITSTQGQANAELTRNPDKITVLDVYRAVEGNKPLLHWDIDTNPECGVGIYVQLSIADFYQEIQEAAEQKMQTITLQAIIDQYYKKLEKLALESGQEIIS</sequence>
<dbReference type="InterPro" id="IPR000944">
    <property type="entry name" value="Tscrpt_reg_Rrf2"/>
</dbReference>
<name>A0ABV1ERM2_9FIRM</name>
<gene>
    <name evidence="1" type="ORF">WMO45_12010</name>
</gene>
<proteinExistence type="predicted"/>
<dbReference type="PANTHER" id="PTHR33221">
    <property type="entry name" value="WINGED HELIX-TURN-HELIX TRANSCRIPTIONAL REGULATOR, RRF2 FAMILY"/>
    <property type="match status" value="1"/>
</dbReference>
<evidence type="ECO:0000313" key="1">
    <source>
        <dbReference type="EMBL" id="MEQ2457245.1"/>
    </source>
</evidence>
<evidence type="ECO:0000313" key="2">
    <source>
        <dbReference type="Proteomes" id="UP001440599"/>
    </source>
</evidence>
<reference evidence="1 2" key="1">
    <citation type="submission" date="2024-03" db="EMBL/GenBank/DDBJ databases">
        <title>Human intestinal bacterial collection.</title>
        <authorList>
            <person name="Pauvert C."/>
            <person name="Hitch T.C.A."/>
            <person name="Clavel T."/>
        </authorList>
    </citation>
    <scope>NUCLEOTIDE SEQUENCE [LARGE SCALE GENOMIC DNA]</scope>
    <source>
        <strain evidence="1 2">CLA-AP-H34</strain>
    </source>
</reference>
<dbReference type="InterPro" id="IPR036388">
    <property type="entry name" value="WH-like_DNA-bd_sf"/>
</dbReference>
<dbReference type="SUPFAM" id="SSF46785">
    <property type="entry name" value="Winged helix' DNA-binding domain"/>
    <property type="match status" value="1"/>
</dbReference>
<dbReference type="RefSeq" id="WP_349141030.1">
    <property type="nucleotide sequence ID" value="NZ_JBBMFT010000010.1"/>
</dbReference>
<keyword evidence="2" id="KW-1185">Reference proteome</keyword>
<dbReference type="Pfam" id="PF02082">
    <property type="entry name" value="Rrf2"/>
    <property type="match status" value="1"/>
</dbReference>
<organism evidence="1 2">
    <name type="scientific">Flavonifractor hominis</name>
    <dbReference type="NCBI Taxonomy" id="3133178"/>
    <lineage>
        <taxon>Bacteria</taxon>
        <taxon>Bacillati</taxon>
        <taxon>Bacillota</taxon>
        <taxon>Clostridia</taxon>
        <taxon>Eubacteriales</taxon>
        <taxon>Oscillospiraceae</taxon>
        <taxon>Flavonifractor</taxon>
    </lineage>
</organism>
<dbReference type="PANTHER" id="PTHR33221:SF15">
    <property type="entry name" value="HTH-TYPE TRANSCRIPTIONAL REGULATOR YWGB-RELATED"/>
    <property type="match status" value="1"/>
</dbReference>
<dbReference type="EMBL" id="JBBMFT010000010">
    <property type="protein sequence ID" value="MEQ2457245.1"/>
    <property type="molecule type" value="Genomic_DNA"/>
</dbReference>
<dbReference type="Gene3D" id="1.10.10.10">
    <property type="entry name" value="Winged helix-like DNA-binding domain superfamily/Winged helix DNA-binding domain"/>
    <property type="match status" value="1"/>
</dbReference>